<evidence type="ECO:0000256" key="1">
    <source>
        <dbReference type="SAM" id="MobiDB-lite"/>
    </source>
</evidence>
<name>A0A538TYJ0_UNCEI</name>
<protein>
    <submittedName>
        <fullName evidence="2">Uncharacterized protein</fullName>
    </submittedName>
</protein>
<evidence type="ECO:0000313" key="2">
    <source>
        <dbReference type="EMBL" id="TMQ68589.1"/>
    </source>
</evidence>
<gene>
    <name evidence="2" type="ORF">E6K80_14090</name>
</gene>
<feature type="region of interest" description="Disordered" evidence="1">
    <location>
        <begin position="42"/>
        <end position="64"/>
    </location>
</feature>
<dbReference type="Proteomes" id="UP000319836">
    <property type="component" value="Unassembled WGS sequence"/>
</dbReference>
<proteinExistence type="predicted"/>
<evidence type="ECO:0000313" key="3">
    <source>
        <dbReference type="Proteomes" id="UP000319836"/>
    </source>
</evidence>
<reference evidence="2 3" key="1">
    <citation type="journal article" date="2019" name="Nat. Microbiol.">
        <title>Mediterranean grassland soil C-N compound turnover is dependent on rainfall and depth, and is mediated by genomically divergent microorganisms.</title>
        <authorList>
            <person name="Diamond S."/>
            <person name="Andeer P.F."/>
            <person name="Li Z."/>
            <person name="Crits-Christoph A."/>
            <person name="Burstein D."/>
            <person name="Anantharaman K."/>
            <person name="Lane K.R."/>
            <person name="Thomas B.C."/>
            <person name="Pan C."/>
            <person name="Northen T.R."/>
            <person name="Banfield J.F."/>
        </authorList>
    </citation>
    <scope>NUCLEOTIDE SEQUENCE [LARGE SCALE GENOMIC DNA]</scope>
    <source>
        <strain evidence="2">WS_10</strain>
    </source>
</reference>
<organism evidence="2 3">
    <name type="scientific">Eiseniibacteriota bacterium</name>
    <dbReference type="NCBI Taxonomy" id="2212470"/>
    <lineage>
        <taxon>Bacteria</taxon>
        <taxon>Candidatus Eiseniibacteriota</taxon>
    </lineage>
</organism>
<dbReference type="AlphaFoldDB" id="A0A538TYJ0"/>
<dbReference type="EMBL" id="VBPA01000394">
    <property type="protein sequence ID" value="TMQ68589.1"/>
    <property type="molecule type" value="Genomic_DNA"/>
</dbReference>
<comment type="caution">
    <text evidence="2">The sequence shown here is derived from an EMBL/GenBank/DDBJ whole genome shotgun (WGS) entry which is preliminary data.</text>
</comment>
<accession>A0A538TYJ0</accession>
<sequence length="64" mass="6961">MSAAPRPSDPLAAWARAHGLELDDLLAAIRPGVESLRERLRAVGERLAPEDALPPERRDPPRSA</sequence>